<dbReference type="FunFam" id="3.40.50.720:FF:000209">
    <property type="entry name" value="Polyketide synthase Pks12"/>
    <property type="match status" value="1"/>
</dbReference>
<keyword evidence="5" id="KW-0560">Oxidoreductase</keyword>
<dbReference type="Gene3D" id="3.40.50.720">
    <property type="entry name" value="NAD(P)-binding Rossmann-like Domain"/>
    <property type="match status" value="2"/>
</dbReference>
<reference evidence="13 14" key="1">
    <citation type="submission" date="2023-11" db="EMBL/GenBank/DDBJ databases">
        <title>An acidophilic fungus is an integral part of prey digestion in a carnivorous sundew plant.</title>
        <authorList>
            <person name="Tsai I.J."/>
        </authorList>
    </citation>
    <scope>NUCLEOTIDE SEQUENCE [LARGE SCALE GENOMIC DNA]</scope>
    <source>
        <strain evidence="13">169a</strain>
    </source>
</reference>
<dbReference type="InterPro" id="IPR018201">
    <property type="entry name" value="Ketoacyl_synth_AS"/>
</dbReference>
<dbReference type="InterPro" id="IPR020843">
    <property type="entry name" value="ER"/>
</dbReference>
<keyword evidence="6" id="KW-0511">Multifunctional enzyme</keyword>
<dbReference type="InterPro" id="IPR036736">
    <property type="entry name" value="ACP-like_sf"/>
</dbReference>
<dbReference type="SUPFAM" id="SSF52151">
    <property type="entry name" value="FabD/lysophospholipase-like"/>
    <property type="match status" value="1"/>
</dbReference>
<dbReference type="InterPro" id="IPR013149">
    <property type="entry name" value="ADH-like_C"/>
</dbReference>
<evidence type="ECO:0000256" key="8">
    <source>
        <dbReference type="PROSITE-ProRule" id="PRU01363"/>
    </source>
</evidence>
<dbReference type="Pfam" id="PF08240">
    <property type="entry name" value="ADH_N"/>
    <property type="match status" value="1"/>
</dbReference>
<dbReference type="InterPro" id="IPR042104">
    <property type="entry name" value="PKS_dehydratase_sf"/>
</dbReference>
<feature type="active site" description="Proton acceptor; for dehydratase activity" evidence="8">
    <location>
        <position position="1066"/>
    </location>
</feature>
<dbReference type="Gene3D" id="1.10.1200.10">
    <property type="entry name" value="ACP-like"/>
    <property type="match status" value="1"/>
</dbReference>
<dbReference type="InterPro" id="IPR050091">
    <property type="entry name" value="PKS_NRPS_Biosynth_Enz"/>
</dbReference>
<feature type="domain" description="PKS/mFAS DH" evidence="12">
    <location>
        <begin position="1034"/>
        <end position="1358"/>
    </location>
</feature>
<dbReference type="InterPro" id="IPR049900">
    <property type="entry name" value="PKS_mFAS_DH"/>
</dbReference>
<dbReference type="GO" id="GO:0004315">
    <property type="term" value="F:3-oxoacyl-[acyl-carrier-protein] synthase activity"/>
    <property type="evidence" value="ECO:0007669"/>
    <property type="project" value="InterPro"/>
</dbReference>
<dbReference type="InterPro" id="IPR029063">
    <property type="entry name" value="SAM-dependent_MTases_sf"/>
</dbReference>
<dbReference type="InterPro" id="IPR014030">
    <property type="entry name" value="Ketoacyl_synth_N"/>
</dbReference>
<dbReference type="InterPro" id="IPR016036">
    <property type="entry name" value="Malonyl_transacylase_ACP-bd"/>
</dbReference>
<feature type="region of interest" description="C-terminal hotdog fold" evidence="8">
    <location>
        <begin position="1199"/>
        <end position="1358"/>
    </location>
</feature>
<dbReference type="PROSITE" id="PS00606">
    <property type="entry name" value="KS3_1"/>
    <property type="match status" value="1"/>
</dbReference>
<dbReference type="Pfam" id="PF00698">
    <property type="entry name" value="Acyl_transf_1"/>
    <property type="match status" value="1"/>
</dbReference>
<evidence type="ECO:0000259" key="10">
    <source>
        <dbReference type="PROSITE" id="PS50075"/>
    </source>
</evidence>
<evidence type="ECO:0000256" key="5">
    <source>
        <dbReference type="ARBA" id="ARBA00023002"/>
    </source>
</evidence>
<feature type="active site" description="Proton donor; for dehydratase activity" evidence="8">
    <location>
        <position position="1267"/>
    </location>
</feature>
<dbReference type="Gene3D" id="3.30.70.3290">
    <property type="match status" value="1"/>
</dbReference>
<dbReference type="SMART" id="SM00825">
    <property type="entry name" value="PKS_KS"/>
    <property type="match status" value="1"/>
</dbReference>
<dbReference type="Pfam" id="PF21089">
    <property type="entry name" value="PKS_DH_N"/>
    <property type="match status" value="1"/>
</dbReference>
<evidence type="ECO:0000256" key="7">
    <source>
        <dbReference type="ARBA" id="ARBA00023315"/>
    </source>
</evidence>
<dbReference type="SMART" id="SM00823">
    <property type="entry name" value="PKS_PP"/>
    <property type="match status" value="1"/>
</dbReference>
<evidence type="ECO:0000259" key="11">
    <source>
        <dbReference type="PROSITE" id="PS52004"/>
    </source>
</evidence>
<dbReference type="InterPro" id="IPR014031">
    <property type="entry name" value="Ketoacyl_synth_C"/>
</dbReference>
<evidence type="ECO:0000256" key="6">
    <source>
        <dbReference type="ARBA" id="ARBA00023268"/>
    </source>
</evidence>
<dbReference type="GO" id="GO:0004312">
    <property type="term" value="F:fatty acid synthase activity"/>
    <property type="evidence" value="ECO:0007669"/>
    <property type="project" value="TreeGrafter"/>
</dbReference>
<dbReference type="GO" id="GO:0031177">
    <property type="term" value="F:phosphopantetheine binding"/>
    <property type="evidence" value="ECO:0007669"/>
    <property type="project" value="InterPro"/>
</dbReference>
<evidence type="ECO:0000313" key="14">
    <source>
        <dbReference type="Proteomes" id="UP001303373"/>
    </source>
</evidence>
<dbReference type="SUPFAM" id="SSF47336">
    <property type="entry name" value="ACP-like"/>
    <property type="match status" value="1"/>
</dbReference>
<dbReference type="InterPro" id="IPR016039">
    <property type="entry name" value="Thiolase-like"/>
</dbReference>
<dbReference type="SUPFAM" id="SSF50129">
    <property type="entry name" value="GroES-like"/>
    <property type="match status" value="1"/>
</dbReference>
<dbReference type="SMART" id="SM00822">
    <property type="entry name" value="PKS_KR"/>
    <property type="match status" value="1"/>
</dbReference>
<dbReference type="InterPro" id="IPR011032">
    <property type="entry name" value="GroES-like_sf"/>
</dbReference>
<keyword evidence="1" id="KW-0596">Phosphopantetheine</keyword>
<dbReference type="Pfam" id="PF00109">
    <property type="entry name" value="ketoacyl-synt"/>
    <property type="match status" value="1"/>
</dbReference>
<dbReference type="PANTHER" id="PTHR43775">
    <property type="entry name" value="FATTY ACID SYNTHASE"/>
    <property type="match status" value="1"/>
</dbReference>
<dbReference type="InterPro" id="IPR032821">
    <property type="entry name" value="PKS_assoc"/>
</dbReference>
<dbReference type="GO" id="GO:0006633">
    <property type="term" value="P:fatty acid biosynthetic process"/>
    <property type="evidence" value="ECO:0007669"/>
    <property type="project" value="InterPro"/>
</dbReference>
<dbReference type="Pfam" id="PF08242">
    <property type="entry name" value="Methyltransf_12"/>
    <property type="match status" value="1"/>
</dbReference>
<dbReference type="Gene3D" id="3.40.50.150">
    <property type="entry name" value="Vaccinia Virus protein VP39"/>
    <property type="match status" value="1"/>
</dbReference>
<evidence type="ECO:0000256" key="1">
    <source>
        <dbReference type="ARBA" id="ARBA00022450"/>
    </source>
</evidence>
<dbReference type="GO" id="GO:0044550">
    <property type="term" value="P:secondary metabolite biosynthetic process"/>
    <property type="evidence" value="ECO:0007669"/>
    <property type="project" value="UniProtKB-ARBA"/>
</dbReference>
<proteinExistence type="predicted"/>
<feature type="region of interest" description="Disordered" evidence="9">
    <location>
        <begin position="497"/>
        <end position="520"/>
    </location>
</feature>
<dbReference type="InterPro" id="IPR013217">
    <property type="entry name" value="Methyltransf_12"/>
</dbReference>
<evidence type="ECO:0000256" key="9">
    <source>
        <dbReference type="SAM" id="MobiDB-lite"/>
    </source>
</evidence>
<dbReference type="InterPro" id="IPR013968">
    <property type="entry name" value="PKS_KR"/>
</dbReference>
<dbReference type="InterPro" id="IPR036291">
    <property type="entry name" value="NAD(P)-bd_dom_sf"/>
</dbReference>
<accession>A0AAQ3R496</accession>
<feature type="domain" description="Ketosynthase family 3 (KS3)" evidence="11">
    <location>
        <begin position="16"/>
        <end position="439"/>
    </location>
</feature>
<dbReference type="Pfam" id="PF00550">
    <property type="entry name" value="PP-binding"/>
    <property type="match status" value="1"/>
</dbReference>
<name>A0AAQ3R496_9PEZI</name>
<protein>
    <submittedName>
        <fullName evidence="13">Iterative type I polyketide synthase</fullName>
    </submittedName>
</protein>
<dbReference type="SUPFAM" id="SSF53335">
    <property type="entry name" value="S-adenosyl-L-methionine-dependent methyltransferases"/>
    <property type="match status" value="1"/>
</dbReference>
<feature type="region of interest" description="N-terminal hotdog fold" evidence="8">
    <location>
        <begin position="1034"/>
        <end position="1170"/>
    </location>
</feature>
<dbReference type="SMART" id="SM00827">
    <property type="entry name" value="PKS_AT"/>
    <property type="match status" value="1"/>
</dbReference>
<keyword evidence="2" id="KW-0597">Phosphoprotein</keyword>
<dbReference type="CDD" id="cd02440">
    <property type="entry name" value="AdoMet_MTases"/>
    <property type="match status" value="1"/>
</dbReference>
<evidence type="ECO:0000313" key="13">
    <source>
        <dbReference type="EMBL" id="WPH00651.1"/>
    </source>
</evidence>
<dbReference type="InterPro" id="IPR014043">
    <property type="entry name" value="Acyl_transferase_dom"/>
</dbReference>
<dbReference type="SMART" id="SM00829">
    <property type="entry name" value="PKS_ER"/>
    <property type="match status" value="1"/>
</dbReference>
<dbReference type="Pfam" id="PF02801">
    <property type="entry name" value="Ketoacyl-synt_C"/>
    <property type="match status" value="1"/>
</dbReference>
<dbReference type="Gene3D" id="3.10.129.110">
    <property type="entry name" value="Polyketide synthase dehydratase"/>
    <property type="match status" value="1"/>
</dbReference>
<dbReference type="GO" id="GO:0016491">
    <property type="term" value="F:oxidoreductase activity"/>
    <property type="evidence" value="ECO:0007669"/>
    <property type="project" value="UniProtKB-KW"/>
</dbReference>
<evidence type="ECO:0000256" key="4">
    <source>
        <dbReference type="ARBA" id="ARBA00022857"/>
    </source>
</evidence>
<dbReference type="InterPro" id="IPR001227">
    <property type="entry name" value="Ac_transferase_dom_sf"/>
</dbReference>
<dbReference type="InterPro" id="IPR049552">
    <property type="entry name" value="PKS_DH_N"/>
</dbReference>
<dbReference type="PROSITE" id="PS52004">
    <property type="entry name" value="KS3_2"/>
    <property type="match status" value="1"/>
</dbReference>
<dbReference type="InterPro" id="IPR020807">
    <property type="entry name" value="PKS_DH"/>
</dbReference>
<dbReference type="PROSITE" id="PS52019">
    <property type="entry name" value="PKS_MFAS_DH"/>
    <property type="match status" value="1"/>
</dbReference>
<keyword evidence="4" id="KW-0521">NADP</keyword>
<dbReference type="SUPFAM" id="SSF55048">
    <property type="entry name" value="Probable ACP-binding domain of malonyl-CoA ACP transacylase"/>
    <property type="match status" value="1"/>
</dbReference>
<dbReference type="SUPFAM" id="SSF53901">
    <property type="entry name" value="Thiolase-like"/>
    <property type="match status" value="1"/>
</dbReference>
<dbReference type="Gene3D" id="3.40.47.10">
    <property type="match status" value="1"/>
</dbReference>
<gene>
    <name evidence="13" type="ORF">R9X50_00348100</name>
</gene>
<dbReference type="Pfam" id="PF16197">
    <property type="entry name" value="KAsynt_C_assoc"/>
    <property type="match status" value="1"/>
</dbReference>
<dbReference type="InterPro" id="IPR057326">
    <property type="entry name" value="KR_dom"/>
</dbReference>
<dbReference type="CDD" id="cd00833">
    <property type="entry name" value="PKS"/>
    <property type="match status" value="1"/>
</dbReference>
<dbReference type="InterPro" id="IPR056501">
    <property type="entry name" value="NAD-bd_HRPKS_sdrA"/>
</dbReference>
<dbReference type="Pfam" id="PF00107">
    <property type="entry name" value="ADH_zinc_N"/>
    <property type="match status" value="1"/>
</dbReference>
<organism evidence="13 14">
    <name type="scientific">Acrodontium crateriforme</name>
    <dbReference type="NCBI Taxonomy" id="150365"/>
    <lineage>
        <taxon>Eukaryota</taxon>
        <taxon>Fungi</taxon>
        <taxon>Dikarya</taxon>
        <taxon>Ascomycota</taxon>
        <taxon>Pezizomycotina</taxon>
        <taxon>Dothideomycetes</taxon>
        <taxon>Dothideomycetidae</taxon>
        <taxon>Mycosphaerellales</taxon>
        <taxon>Teratosphaeriaceae</taxon>
        <taxon>Acrodontium</taxon>
    </lineage>
</organism>
<dbReference type="Gene3D" id="3.40.366.10">
    <property type="entry name" value="Malonyl-Coenzyme A Acyl Carrier Protein, domain 2"/>
    <property type="match status" value="1"/>
</dbReference>
<dbReference type="PROSITE" id="PS50075">
    <property type="entry name" value="CARRIER"/>
    <property type="match status" value="1"/>
</dbReference>
<keyword evidence="7" id="KW-0012">Acyltransferase</keyword>
<dbReference type="Pfam" id="PF08659">
    <property type="entry name" value="KR"/>
    <property type="match status" value="1"/>
</dbReference>
<dbReference type="Gene3D" id="3.90.180.10">
    <property type="entry name" value="Medium-chain alcohol dehydrogenases, catalytic domain"/>
    <property type="match status" value="1"/>
</dbReference>
<feature type="domain" description="Carrier" evidence="10">
    <location>
        <begin position="2577"/>
        <end position="2654"/>
    </location>
</feature>
<dbReference type="SUPFAM" id="SSF51735">
    <property type="entry name" value="NAD(P)-binding Rossmann-fold domains"/>
    <property type="match status" value="2"/>
</dbReference>
<dbReference type="InterPro" id="IPR020806">
    <property type="entry name" value="PKS_PP-bd"/>
</dbReference>
<evidence type="ECO:0000256" key="3">
    <source>
        <dbReference type="ARBA" id="ARBA00022679"/>
    </source>
</evidence>
<dbReference type="PANTHER" id="PTHR43775:SF29">
    <property type="entry name" value="ASPERFURANONE POLYKETIDE SYNTHASE AFOG-RELATED"/>
    <property type="match status" value="1"/>
</dbReference>
<dbReference type="Proteomes" id="UP001303373">
    <property type="component" value="Chromosome 4"/>
</dbReference>
<dbReference type="InterPro" id="IPR049551">
    <property type="entry name" value="PKS_DH_C"/>
</dbReference>
<dbReference type="InterPro" id="IPR016035">
    <property type="entry name" value="Acyl_Trfase/lysoPLipase"/>
</dbReference>
<evidence type="ECO:0000259" key="12">
    <source>
        <dbReference type="PROSITE" id="PS52019"/>
    </source>
</evidence>
<dbReference type="CDD" id="cd05195">
    <property type="entry name" value="enoyl_red"/>
    <property type="match status" value="1"/>
</dbReference>
<evidence type="ECO:0000256" key="2">
    <source>
        <dbReference type="ARBA" id="ARBA00022553"/>
    </source>
</evidence>
<dbReference type="InterPro" id="IPR013154">
    <property type="entry name" value="ADH-like_N"/>
</dbReference>
<dbReference type="EMBL" id="CP138583">
    <property type="protein sequence ID" value="WPH00651.1"/>
    <property type="molecule type" value="Genomic_DNA"/>
</dbReference>
<keyword evidence="3" id="KW-0808">Transferase</keyword>
<dbReference type="Pfam" id="PF14765">
    <property type="entry name" value="PS-DH"/>
    <property type="match status" value="1"/>
</dbReference>
<keyword evidence="14" id="KW-1185">Reference proteome</keyword>
<dbReference type="GO" id="GO:1901336">
    <property type="term" value="P:lactone biosynthetic process"/>
    <property type="evidence" value="ECO:0007669"/>
    <property type="project" value="UniProtKB-ARBA"/>
</dbReference>
<sequence>MTQDEQEINGHARHEEEALAIIGLSTKFPGDASSTQDLWKYLLRGRNAHTPFPEDRLGHGHYHPDPEHGGTHAVQGGHFMKEDPAYFDAPFFSITKGEAVVMDPQQRMTLESVYLALENSGLSIDKVASSNTSVFVSGFNHDHLQNMNADPETTLRYRSTGLTNSMLSNRVSWFFDLKGPSATLDTACSSSMVALHLGCQSLRTKETSMAVVSGVTVIAYPGDLTGMSYQGFLGQKGKCFSFDHRADGYARGEGVGTVIVKRISDAIRDGDTIRAVIRGSGVNQDGRTPGLTLPDSGAQERLIKSVYASAGLNLQDTAMVEAHGTGTTAGDPIEASAIARAFAGRKSKMPLFVGAIKSNTGHLEGAAGVAGVIKAILVLESGIIPPNANFEKVNPKIPAKKWNLQFPTQATPWPTEGLRRISVNSFGVGGTNGHTILDDAFHYLRERGLKASHKTRPVVPTKHQIEQILKRIEEFPHGNQDDEEAKVVANGSATVVQSTSNGHSHTNGDINGHANGNSGNKVTGHVDAHVNGNHSNWGDLRDIERPSNIVLFSSFDEGGLRRVIKPQIEYLKSVESCGEDDKQFVKDYAFSMSRRSNFNWRGFALGKSVSDLIANITTMPKAVRARGNIQIGYVFTGQGAQWYAMGRELLCFSVFKASMDEAAAYFQSLGAEWSLQEELSRSKAETKVNQALIAQPACTAIQVAIVELLRSWGVYPSRVIGHSSGEIAAAFCAGKLCRESAWKVAYYRGLVSDRKTSSKGAMLAAGLSKEALEPYIEQVNSQAAGELTVACINSPKNSTVSGDEHKIDLLRLALDKDGVFARKLAVANAYHSSHMKELAEDYRSLLIGLRPSESHSRAFAHMFSTVTGTYIEESVLDADYWVRNLVSPVRFAESVSAMCFTRTQKGQASLRANANAENVFADILIEVGPHGALQSAIKDTLTTKPGSSNISSFFVLNRTNPSPDVIMSTVAHLITRGYPLDVEIINKSADEMFNKAAAPSLLVDLPGYQFNHSQKLYFESRISKNHRLRKHERHDLFGAPSSDWNAETPKWRNFIRTAEQPWLRDHVVTNAIVYPGVGYLIAAVEASRQIADPTLKVAGFRLRDCHLKRAMIIPDNKDGIEMSLSMSRMDESSTGPSFIWRKFTISSYNAVGDDWVEHCTGYIATDYETPTGPVDNGRQAREEAEDWKARLAQCERSLTVSFDINRVYENLVTTGLAFGPLFRNVSAAGISAENTGEIIGTVTVPQVAEAMPKGYASPHLMHPATMDSMLHFALAGIMNSKGMTTLESPMVPTFIKDVWISADIDNSPGHQYRAYGKAAMVAYEKYESDVLVWDRLSSEARISLRGIRTTPLDSVAKDGMVKRKLCHEIKWVPYLDLITNEEIAAAVTKSEDGSNESEKTWYHRLQLATVLLVTDALSELGDVAPEGTDGHFLKYFHWMQHIKSSILEDKISIIQRSEWEKFASDETLKAELFAQIENHNANGKLAVRMGRNIPGVLRKKVDPLHLMFGQDDLLDHVYGQVAYLGNLPKLQKEFLNIAAENASNLKVLEVGAGTGSSTHGILDGLAPISPESDLPWSVGKYTFTDISSAFFEKAREKFKRHQGIMEYKVLDAEKDPEAQGFDLGSYDFVVAQNVIHATADLVKTLSNIRKLLKPGGRLLLQEGTRQDYWWSGIAFGQLPGWWMGVEPIRQWSPWVSSSQWNDILIAAGYTGFGLEIQDSQDEEIHTQSLFIAKTAAVGKSSGRAWEDIVLATASDDQTTSDLVSALTKSLQAELNTKQVSAISLKDLKASDLSHSLCISLVELDKPVLSELTKDEYENIKEMLTVCKGLLWIHGDMVEVPELGMILGLLRSNRWERDLDDANLITLSISRPRPASLIDDIVKFTKHQFAGILPSKEFNGEYILKDGKILTSRLHPDDAADNYLSSKFNKQQPVMTALRDAGRPLKLSSAVPGMLDKLEWVTDPMYLEPLEDTQVEVDIKAVGLNFRDLMIAMGEHMAYSMGCEAAGVISRVGTKVTDVKIGDRVVYICGLDNIGCFHTFGRVDQSTVVKIPEALSYEVAAGLPVVYATVIYGLREAGRLLKGEKILIHAAAGGVGQAAIHYAKHIGAEIFATVSTIEKRDLLVQTFGIPKDHIFSSRDVSFVKGIMRATDGKGVDVVLNSLSGEALRRTWDLIAPFGRFVEIGKKDAQGNGKVDLRPFLQNVTMTSVDLVTMMKHRPQLIKMLTEATVKLWKEGVAKAATPTKVMGMDRVQEGLQILQSGKGVGKMIFVPHPEDVMPITPATTSPFQLRSDATYVLGGGLGGMGRSIASWMASRGARHFVFLSSSGNITDAVAKMRTDLETSGCSVNIFKCDVSDKEALKTVVEKCAHTLPPIKGVIQGAMKLLDCMFENMPYETFQTAVKPKVQGSWNLHDLLPKDMDHFIMLSSATGVLGNRGQVNYAAGNTYQDMLAYHRRSLGLPASTIDLGTILSVGYVAENLDRVKMARHLNTVLETIREEEVHVLMEYLLDPRANAPAQVVSGLTTLEAYRQRGAPPPTYLSYPLFTQLCSMGIQQAVGGDDNGGPAIETRLQAAETLDEASGIVCEAVVAKLASLLSVGPEDINQERSVSANGVDSLVAMELRTWCRSVLKADVPMLEITGTANIHAFSKKLAIASTAVNLKEESSSSAATS</sequence>
<dbReference type="SMART" id="SM00826">
    <property type="entry name" value="PKS_DH"/>
    <property type="match status" value="1"/>
</dbReference>
<dbReference type="Pfam" id="PF23114">
    <property type="entry name" value="NAD-bd_HRPKS_sdrA"/>
    <property type="match status" value="1"/>
</dbReference>
<dbReference type="InterPro" id="IPR009081">
    <property type="entry name" value="PP-bd_ACP"/>
</dbReference>
<dbReference type="InterPro" id="IPR020841">
    <property type="entry name" value="PKS_Beta-ketoAc_synthase_dom"/>
</dbReference>